<dbReference type="CDD" id="cd01948">
    <property type="entry name" value="EAL"/>
    <property type="match status" value="1"/>
</dbReference>
<dbReference type="GO" id="GO:0000160">
    <property type="term" value="P:phosphorelay signal transduction system"/>
    <property type="evidence" value="ECO:0007669"/>
    <property type="project" value="InterPro"/>
</dbReference>
<dbReference type="Pfam" id="PF00563">
    <property type="entry name" value="EAL"/>
    <property type="match status" value="1"/>
</dbReference>
<dbReference type="SMART" id="SM00052">
    <property type="entry name" value="EAL"/>
    <property type="match status" value="1"/>
</dbReference>
<dbReference type="PANTHER" id="PTHR33121">
    <property type="entry name" value="CYCLIC DI-GMP PHOSPHODIESTERASE PDEF"/>
    <property type="match status" value="1"/>
</dbReference>
<dbReference type="Proteomes" id="UP000295729">
    <property type="component" value="Unassembled WGS sequence"/>
</dbReference>
<dbReference type="InterPro" id="IPR050706">
    <property type="entry name" value="Cyclic-di-GMP_PDE-like"/>
</dbReference>
<dbReference type="InterPro" id="IPR035919">
    <property type="entry name" value="EAL_sf"/>
</dbReference>
<dbReference type="SUPFAM" id="SSF141868">
    <property type="entry name" value="EAL domain-like"/>
    <property type="match status" value="1"/>
</dbReference>
<dbReference type="SUPFAM" id="SSF52172">
    <property type="entry name" value="CheY-like"/>
    <property type="match status" value="1"/>
</dbReference>
<evidence type="ECO:0000259" key="2">
    <source>
        <dbReference type="PROSITE" id="PS50110"/>
    </source>
</evidence>
<accession>A0A4R6X5G4</accession>
<evidence type="ECO:0000259" key="3">
    <source>
        <dbReference type="PROSITE" id="PS50883"/>
    </source>
</evidence>
<dbReference type="AlphaFoldDB" id="A0A4R6X5G4"/>
<evidence type="ECO:0000313" key="5">
    <source>
        <dbReference type="Proteomes" id="UP000295729"/>
    </source>
</evidence>
<dbReference type="PANTHER" id="PTHR33121:SF70">
    <property type="entry name" value="SIGNALING PROTEIN YKOW"/>
    <property type="match status" value="1"/>
</dbReference>
<reference evidence="4 5" key="1">
    <citation type="submission" date="2019-03" db="EMBL/GenBank/DDBJ databases">
        <title>Genomic Encyclopedia of Type Strains, Phase IV (KMG-IV): sequencing the most valuable type-strain genomes for metagenomic binning, comparative biology and taxonomic classification.</title>
        <authorList>
            <person name="Goeker M."/>
        </authorList>
    </citation>
    <scope>NUCLEOTIDE SEQUENCE [LARGE SCALE GENOMIC DNA]</scope>
    <source>
        <strain evidence="4 5">DSM 5604</strain>
    </source>
</reference>
<name>A0A4R6X5G4_9GAMM</name>
<keyword evidence="5" id="KW-1185">Reference proteome</keyword>
<feature type="modified residue" description="4-aspartylphosphate" evidence="1">
    <location>
        <position position="73"/>
    </location>
</feature>
<evidence type="ECO:0000256" key="1">
    <source>
        <dbReference type="PROSITE-ProRule" id="PRU00169"/>
    </source>
</evidence>
<dbReference type="EMBL" id="SNZA01000002">
    <property type="protein sequence ID" value="TDR14222.1"/>
    <property type="molecule type" value="Genomic_DNA"/>
</dbReference>
<proteinExistence type="predicted"/>
<evidence type="ECO:0000313" key="4">
    <source>
        <dbReference type="EMBL" id="TDR14222.1"/>
    </source>
</evidence>
<keyword evidence="1" id="KW-0597">Phosphoprotein</keyword>
<dbReference type="RefSeq" id="WP_133561695.1">
    <property type="nucleotide sequence ID" value="NZ_SNZA01000002.1"/>
</dbReference>
<dbReference type="Gene3D" id="3.30.70.270">
    <property type="match status" value="1"/>
</dbReference>
<dbReference type="SMART" id="SM00448">
    <property type="entry name" value="REC"/>
    <property type="match status" value="1"/>
</dbReference>
<gene>
    <name evidence="4" type="ORF">C8D85_1755</name>
</gene>
<protein>
    <submittedName>
        <fullName evidence="4">EAL domain-containing protein (Putative c-di-GMP-specific phosphodiesterase class I)</fullName>
    </submittedName>
</protein>
<sequence>MSDSRNMEATRKTKKLCKILSVEDDVDYQAALLLSLQTLNYGGREIELLSANSAQEAASVIAKHPDISLVLLDVVMEDDDSGLKLVRSVRHSLGNQLVRIILLTGQPGMMPLDDLMANYDIDDYWNKSELSHDHLQTIVLGNLRTWEHLYAMQQARHGLQMLIESSQRISSQLDLKSYTQSILNELARVFNLNKGGIVCIAHKHDESPEQALVFAAAGQFSAWANQFLGRVTPEAELLRIVQQSLSTQGHIIETPLSALYFSSDEVDQRDYVVVVKCDQPLTEFEIDLLQIFGENINAGFSNVALHNRLSELAYQDSTTGLHNKNWFLKQLDGLTLNERQNTKLLMLYVEDLSYSEVLLGVQFGRTLMTHLAAHLKACFVKAIDVVLYERDTLLLLVYDNKDYQREELEHVLHPQLNIDGAVHTIDLTGTILKLSDLPPHQSSSQVLGIAKSFLEQTKHRNVDFGLFDSTEMEGMQERYELMKKMRCALADEQIFIHLQPKIDLDNGALQGFEVLVRWRDEEGNIIPPDRFVPLAETSGLIDKLDDYVTRRACEAIKTLRTLGIEVPLSVNVAGSEISRSDFVARFEATLKEMGISTKEIEIEVTETQLIEVMRTASGCLDRLGELGVRVSIDDFGAGYSSLSYLSMLNASVLKIDRHFIARMTQSSQDQQIVKMIIELGHLLKMEVIAEGIETEQQYQVLQQLGCDAGQGYFIGRPMSLKAVQEWLSHHQGNA</sequence>
<dbReference type="InterPro" id="IPR011006">
    <property type="entry name" value="CheY-like_superfamily"/>
</dbReference>
<dbReference type="PROSITE" id="PS50110">
    <property type="entry name" value="RESPONSE_REGULATORY"/>
    <property type="match status" value="1"/>
</dbReference>
<dbReference type="Pfam" id="PF11849">
    <property type="entry name" value="DUF3369"/>
    <property type="match status" value="1"/>
</dbReference>
<feature type="domain" description="Response regulatory" evidence="2">
    <location>
        <begin position="18"/>
        <end position="142"/>
    </location>
</feature>
<organism evidence="4 5">
    <name type="scientific">Marinomonas communis</name>
    <dbReference type="NCBI Taxonomy" id="28254"/>
    <lineage>
        <taxon>Bacteria</taxon>
        <taxon>Pseudomonadati</taxon>
        <taxon>Pseudomonadota</taxon>
        <taxon>Gammaproteobacteria</taxon>
        <taxon>Oceanospirillales</taxon>
        <taxon>Oceanospirillaceae</taxon>
        <taxon>Marinomonas</taxon>
    </lineage>
</organism>
<dbReference type="InterPro" id="IPR001789">
    <property type="entry name" value="Sig_transdc_resp-reg_receiver"/>
</dbReference>
<dbReference type="Gene3D" id="3.20.20.450">
    <property type="entry name" value="EAL domain"/>
    <property type="match status" value="1"/>
</dbReference>
<dbReference type="InterPro" id="IPR001633">
    <property type="entry name" value="EAL_dom"/>
</dbReference>
<dbReference type="GO" id="GO:0071111">
    <property type="term" value="F:cyclic-guanylate-specific phosphodiesterase activity"/>
    <property type="evidence" value="ECO:0007669"/>
    <property type="project" value="InterPro"/>
</dbReference>
<dbReference type="OrthoDB" id="9813903at2"/>
<dbReference type="InterPro" id="IPR021800">
    <property type="entry name" value="DUF3369"/>
</dbReference>
<dbReference type="InterPro" id="IPR043128">
    <property type="entry name" value="Rev_trsase/Diguanyl_cyclase"/>
</dbReference>
<dbReference type="InterPro" id="IPR000160">
    <property type="entry name" value="GGDEF_dom"/>
</dbReference>
<feature type="domain" description="EAL" evidence="3">
    <location>
        <begin position="478"/>
        <end position="731"/>
    </location>
</feature>
<dbReference type="PROSITE" id="PS50883">
    <property type="entry name" value="EAL"/>
    <property type="match status" value="1"/>
</dbReference>
<dbReference type="Pfam" id="PF00990">
    <property type="entry name" value="GGDEF"/>
    <property type="match status" value="1"/>
</dbReference>
<dbReference type="SMART" id="SM00267">
    <property type="entry name" value="GGDEF"/>
    <property type="match status" value="1"/>
</dbReference>
<comment type="caution">
    <text evidence="4">The sequence shown here is derived from an EMBL/GenBank/DDBJ whole genome shotgun (WGS) entry which is preliminary data.</text>
</comment>
<dbReference type="Gene3D" id="3.40.50.2300">
    <property type="match status" value="1"/>
</dbReference>